<dbReference type="PANTHER" id="PTHR32481">
    <property type="entry name" value="AMINOPEPTIDASE"/>
    <property type="match status" value="1"/>
</dbReference>
<dbReference type="AlphaFoldDB" id="A0A2T0WC13"/>
<dbReference type="InterPro" id="IPR008007">
    <property type="entry name" value="Peptidase_M42"/>
</dbReference>
<keyword evidence="10" id="KW-1185">Reference proteome</keyword>
<dbReference type="GO" id="GO:0046872">
    <property type="term" value="F:metal ion binding"/>
    <property type="evidence" value="ECO:0007669"/>
    <property type="project" value="UniProtKB-UniRule"/>
</dbReference>
<dbReference type="SUPFAM" id="SSF101821">
    <property type="entry name" value="Aminopeptidase/glucanase lid domain"/>
    <property type="match status" value="1"/>
</dbReference>
<gene>
    <name evidence="9" type="ORF">CLV38_101160</name>
</gene>
<accession>A0A2T0WC13</accession>
<comment type="cofactor">
    <cofactor evidence="8">
        <name>a divalent metal cation</name>
        <dbReference type="ChEBI" id="CHEBI:60240"/>
    </cofactor>
    <text evidence="8">Binds 2 divalent metal cations per subunit.</text>
</comment>
<feature type="binding site" evidence="8">
    <location>
        <position position="321"/>
    </location>
    <ligand>
        <name>Zn(2+)</name>
        <dbReference type="ChEBI" id="CHEBI:29105"/>
        <label>2</label>
    </ligand>
</feature>
<evidence type="ECO:0000313" key="10">
    <source>
        <dbReference type="Proteomes" id="UP000238205"/>
    </source>
</evidence>
<organism evidence="9 10">
    <name type="scientific">Alkalibacterium olivapovliticus</name>
    <dbReference type="NCBI Taxonomy" id="99907"/>
    <lineage>
        <taxon>Bacteria</taxon>
        <taxon>Bacillati</taxon>
        <taxon>Bacillota</taxon>
        <taxon>Bacilli</taxon>
        <taxon>Lactobacillales</taxon>
        <taxon>Carnobacteriaceae</taxon>
        <taxon>Alkalibacterium</taxon>
    </lineage>
</organism>
<feature type="active site" description="Proton acceptor" evidence="7">
    <location>
        <position position="211"/>
    </location>
</feature>
<dbReference type="GO" id="GO:0006508">
    <property type="term" value="P:proteolysis"/>
    <property type="evidence" value="ECO:0007669"/>
    <property type="project" value="UniProtKB-KW"/>
</dbReference>
<dbReference type="EMBL" id="PVTO01000001">
    <property type="protein sequence ID" value="PRY84238.1"/>
    <property type="molecule type" value="Genomic_DNA"/>
</dbReference>
<dbReference type="InterPro" id="IPR051464">
    <property type="entry name" value="Peptidase_M42_aminopept"/>
</dbReference>
<sequence length="359" mass="39741">MTSLKLIEELSNAYGAPGFEDNVIDVVLKHKGNLKAKRDNLKNLYLYPENYDESKPTIILDAHLDEVAFIVSYIDSNGLLGIEMLGRWEWYNVSAHLFMVRDRNGKYVKGIIGSKPPHFLTPEERENGLKMSDLKVDVGATSRDEVIRSFGIDVGAPIVPSVQFDYNEQNQTMLGKAFDNRLGCAAVIDTLKALEKEDLPVNVVGALASQEEVGLRGATVTANRINPDFAIVFEGTPSDDYAKPVDQSQARMGYGPQIRHKDSSYIANEEWIKLVNQVCAANKIPVQHAVREGGGTNAGKIHVNNLGVPVLVLGVPSRYAHTHHLFASFKDYTHTVKLAVESIKAIDAAFLNQFEVEYD</sequence>
<dbReference type="InterPro" id="IPR023367">
    <property type="entry name" value="Peptidase_M42_dom2"/>
</dbReference>
<dbReference type="PANTHER" id="PTHR32481:SF0">
    <property type="entry name" value="AMINOPEPTIDASE YPDE-RELATED"/>
    <property type="match status" value="1"/>
</dbReference>
<evidence type="ECO:0000256" key="7">
    <source>
        <dbReference type="PIRSR" id="PIRSR001123-1"/>
    </source>
</evidence>
<proteinExistence type="inferred from homology"/>
<feature type="binding site" evidence="8">
    <location>
        <position position="179"/>
    </location>
    <ligand>
        <name>Zn(2+)</name>
        <dbReference type="ChEBI" id="CHEBI:29105"/>
        <label>2</label>
    </ligand>
</feature>
<feature type="binding site" evidence="8">
    <location>
        <position position="212"/>
    </location>
    <ligand>
        <name>Zn(2+)</name>
        <dbReference type="ChEBI" id="CHEBI:29105"/>
        <label>2</label>
    </ligand>
</feature>
<protein>
    <submittedName>
        <fullName evidence="9">Putative aminopeptidase FrvX</fullName>
    </submittedName>
</protein>
<evidence type="ECO:0000256" key="1">
    <source>
        <dbReference type="ARBA" id="ARBA00006272"/>
    </source>
</evidence>
<feature type="binding site" evidence="8">
    <location>
        <position position="63"/>
    </location>
    <ligand>
        <name>Zn(2+)</name>
        <dbReference type="ChEBI" id="CHEBI:29105"/>
        <label>1</label>
    </ligand>
</feature>
<keyword evidence="3" id="KW-0645">Protease</keyword>
<feature type="binding site" evidence="8">
    <location>
        <position position="179"/>
    </location>
    <ligand>
        <name>Zn(2+)</name>
        <dbReference type="ChEBI" id="CHEBI:29105"/>
        <label>1</label>
    </ligand>
</feature>
<keyword evidence="5" id="KW-0378">Hydrolase</keyword>
<evidence type="ECO:0000313" key="9">
    <source>
        <dbReference type="EMBL" id="PRY84238.1"/>
    </source>
</evidence>
<evidence type="ECO:0000256" key="5">
    <source>
        <dbReference type="ARBA" id="ARBA00022801"/>
    </source>
</evidence>
<dbReference type="RefSeq" id="WP_106190238.1">
    <property type="nucleotide sequence ID" value="NZ_PVTO01000001.1"/>
</dbReference>
<dbReference type="Gene3D" id="2.40.30.40">
    <property type="entry name" value="Peptidase M42, domain 2"/>
    <property type="match status" value="1"/>
</dbReference>
<dbReference type="OrthoDB" id="9772053at2"/>
<feature type="binding site" evidence="8">
    <location>
        <position position="234"/>
    </location>
    <ligand>
        <name>Zn(2+)</name>
        <dbReference type="ChEBI" id="CHEBI:29105"/>
        <label>1</label>
    </ligand>
</feature>
<evidence type="ECO:0000256" key="8">
    <source>
        <dbReference type="PIRSR" id="PIRSR001123-2"/>
    </source>
</evidence>
<evidence type="ECO:0000256" key="2">
    <source>
        <dbReference type="ARBA" id="ARBA00022438"/>
    </source>
</evidence>
<comment type="similarity">
    <text evidence="1 6">Belongs to the peptidase M42 family.</text>
</comment>
<reference evidence="9 10" key="1">
    <citation type="submission" date="2018-03" db="EMBL/GenBank/DDBJ databases">
        <title>Genomic Encyclopedia of Archaeal and Bacterial Type Strains, Phase II (KMG-II): from individual species to whole genera.</title>
        <authorList>
            <person name="Goeker M."/>
        </authorList>
    </citation>
    <scope>NUCLEOTIDE SEQUENCE [LARGE SCALE GENOMIC DNA]</scope>
    <source>
        <strain evidence="9 10">DSM 13175</strain>
    </source>
</reference>
<evidence type="ECO:0000256" key="3">
    <source>
        <dbReference type="ARBA" id="ARBA00022670"/>
    </source>
</evidence>
<dbReference type="Gene3D" id="3.40.630.10">
    <property type="entry name" value="Zn peptidases"/>
    <property type="match status" value="1"/>
</dbReference>
<comment type="caution">
    <text evidence="9">The sequence shown here is derived from an EMBL/GenBank/DDBJ whole genome shotgun (WGS) entry which is preliminary data.</text>
</comment>
<dbReference type="Proteomes" id="UP000238205">
    <property type="component" value="Unassembled WGS sequence"/>
</dbReference>
<dbReference type="PIRSF" id="PIRSF001123">
    <property type="entry name" value="PepA_GA"/>
    <property type="match status" value="1"/>
</dbReference>
<dbReference type="GO" id="GO:0004177">
    <property type="term" value="F:aminopeptidase activity"/>
    <property type="evidence" value="ECO:0007669"/>
    <property type="project" value="UniProtKB-UniRule"/>
</dbReference>
<name>A0A2T0WC13_9LACT</name>
<keyword evidence="4 8" id="KW-0479">Metal-binding</keyword>
<dbReference type="Pfam" id="PF05343">
    <property type="entry name" value="Peptidase_M42"/>
    <property type="match status" value="1"/>
</dbReference>
<evidence type="ECO:0000256" key="4">
    <source>
        <dbReference type="ARBA" id="ARBA00022723"/>
    </source>
</evidence>
<keyword evidence="2 9" id="KW-0031">Aminopeptidase</keyword>
<dbReference type="SUPFAM" id="SSF53187">
    <property type="entry name" value="Zn-dependent exopeptidases"/>
    <property type="match status" value="1"/>
</dbReference>
<evidence type="ECO:0000256" key="6">
    <source>
        <dbReference type="PIRNR" id="PIRNR001123"/>
    </source>
</evidence>